<dbReference type="GO" id="GO:0006631">
    <property type="term" value="P:fatty acid metabolic process"/>
    <property type="evidence" value="ECO:0007669"/>
    <property type="project" value="TreeGrafter"/>
</dbReference>
<name>H5USD2_9MICO</name>
<dbReference type="OrthoDB" id="5240965at2"/>
<sequence>MTSPTTTTPAPRAAAIEAYLAAVALGCSALVRPVTAYDGLDEVTAHVARASSQPLVVTDLGGPPCTVDPIPPRAGETSSGEPLLAFHTSGSTGRPKCVVYRRDVVDAHARAIADRLRLDEDAMTWVALPPPGYAYGLSIVHSHAITGVPVSFFDAEWGLPQVPRDTEPLAVYVLPQHVPVLLSAELPPTSLRRVLVAGGRLSGTAARALAERYPHLELTNMYGQAELGPRLTTWSGPAGDFVEGTIGRPLPGVDLQVHGGEFHARTPYAMTSYVPAPYDRVLDGPGLEFVATRDRGVELPDGSRRHEGRADHVLNVAGTKIDAQVVRGLVEDAFSPIVVRVDARPARVGGDVVPVIQIVPGAESVAKGAVRRVLHAEIGSVAALCDIRIVERLEVGESGK</sequence>
<dbReference type="GO" id="GO:0031956">
    <property type="term" value="F:medium-chain fatty acid-CoA ligase activity"/>
    <property type="evidence" value="ECO:0007669"/>
    <property type="project" value="TreeGrafter"/>
</dbReference>
<dbReference type="SUPFAM" id="SSF56801">
    <property type="entry name" value="Acetyl-CoA synthetase-like"/>
    <property type="match status" value="1"/>
</dbReference>
<accession>H5USD2</accession>
<feature type="domain" description="AMP-dependent synthetase/ligase" evidence="3">
    <location>
        <begin position="59"/>
        <end position="258"/>
    </location>
</feature>
<evidence type="ECO:0000256" key="1">
    <source>
        <dbReference type="ARBA" id="ARBA00006432"/>
    </source>
</evidence>
<dbReference type="EMBL" id="BAFE01000056">
    <property type="protein sequence ID" value="GAB48640.1"/>
    <property type="molecule type" value="Genomic_DNA"/>
</dbReference>
<protein>
    <submittedName>
        <fullName evidence="4">Putative fatty-acid--CoA ligase</fullName>
    </submittedName>
</protein>
<gene>
    <name evidence="4" type="ORF">MOPEL_078_00290</name>
</gene>
<dbReference type="Pfam" id="PF00501">
    <property type="entry name" value="AMP-binding"/>
    <property type="match status" value="1"/>
</dbReference>
<evidence type="ECO:0000313" key="4">
    <source>
        <dbReference type="EMBL" id="GAB48640.1"/>
    </source>
</evidence>
<comment type="caution">
    <text evidence="4">The sequence shown here is derived from an EMBL/GenBank/DDBJ whole genome shotgun (WGS) entry which is preliminary data.</text>
</comment>
<reference evidence="4 5" key="1">
    <citation type="submission" date="2012-02" db="EMBL/GenBank/DDBJ databases">
        <title>Whole genome shotgun sequence of Mobilicoccus pelagius NBRC 104925.</title>
        <authorList>
            <person name="Yoshida Y."/>
            <person name="Hosoyama A."/>
            <person name="Tsuchikane K."/>
            <person name="Katsumata H."/>
            <person name="Yamazaki S."/>
            <person name="Fujita N."/>
        </authorList>
    </citation>
    <scope>NUCLEOTIDE SEQUENCE [LARGE SCALE GENOMIC DNA]</scope>
    <source>
        <strain evidence="4 5">NBRC 104925</strain>
    </source>
</reference>
<dbReference type="STRING" id="1089455.MOPEL_078_00290"/>
<evidence type="ECO:0000313" key="5">
    <source>
        <dbReference type="Proteomes" id="UP000004367"/>
    </source>
</evidence>
<dbReference type="AlphaFoldDB" id="H5USD2"/>
<proteinExistence type="inferred from homology"/>
<evidence type="ECO:0000259" key="3">
    <source>
        <dbReference type="Pfam" id="PF00501"/>
    </source>
</evidence>
<organism evidence="4 5">
    <name type="scientific">Mobilicoccus pelagius NBRC 104925</name>
    <dbReference type="NCBI Taxonomy" id="1089455"/>
    <lineage>
        <taxon>Bacteria</taxon>
        <taxon>Bacillati</taxon>
        <taxon>Actinomycetota</taxon>
        <taxon>Actinomycetes</taxon>
        <taxon>Micrococcales</taxon>
        <taxon>Dermatophilaceae</taxon>
        <taxon>Mobilicoccus</taxon>
    </lineage>
</organism>
<keyword evidence="5" id="KW-1185">Reference proteome</keyword>
<keyword evidence="2 4" id="KW-0436">Ligase</keyword>
<dbReference type="Gene3D" id="3.40.50.12780">
    <property type="entry name" value="N-terminal domain of ligase-like"/>
    <property type="match status" value="1"/>
</dbReference>
<dbReference type="InterPro" id="IPR000873">
    <property type="entry name" value="AMP-dep_synth/lig_dom"/>
</dbReference>
<dbReference type="PANTHER" id="PTHR43201:SF5">
    <property type="entry name" value="MEDIUM-CHAIN ACYL-COA LIGASE ACSF2, MITOCHONDRIAL"/>
    <property type="match status" value="1"/>
</dbReference>
<comment type="similarity">
    <text evidence="1">Belongs to the ATP-dependent AMP-binding enzyme family.</text>
</comment>
<dbReference type="PANTHER" id="PTHR43201">
    <property type="entry name" value="ACYL-COA SYNTHETASE"/>
    <property type="match status" value="1"/>
</dbReference>
<dbReference type="InterPro" id="IPR042099">
    <property type="entry name" value="ANL_N_sf"/>
</dbReference>
<evidence type="ECO:0000256" key="2">
    <source>
        <dbReference type="ARBA" id="ARBA00022598"/>
    </source>
</evidence>
<dbReference type="Proteomes" id="UP000004367">
    <property type="component" value="Unassembled WGS sequence"/>
</dbReference>
<dbReference type="RefSeq" id="WP_009482538.1">
    <property type="nucleotide sequence ID" value="NZ_BAFE01000056.1"/>
</dbReference>
<dbReference type="eggNOG" id="COG0318">
    <property type="taxonomic scope" value="Bacteria"/>
</dbReference>